<accession>A0A521FF02</accession>
<protein>
    <submittedName>
        <fullName evidence="2">Uncharacterized protein</fullName>
    </submittedName>
</protein>
<dbReference type="RefSeq" id="WP_142534851.1">
    <property type="nucleotide sequence ID" value="NZ_FXTB01000024.1"/>
</dbReference>
<feature type="signal peptide" evidence="1">
    <location>
        <begin position="1"/>
        <end position="19"/>
    </location>
</feature>
<feature type="chain" id="PRO_5021749547" evidence="1">
    <location>
        <begin position="20"/>
        <end position="292"/>
    </location>
</feature>
<dbReference type="Proteomes" id="UP000319040">
    <property type="component" value="Unassembled WGS sequence"/>
</dbReference>
<evidence type="ECO:0000256" key="1">
    <source>
        <dbReference type="SAM" id="SignalP"/>
    </source>
</evidence>
<reference evidence="2 3" key="1">
    <citation type="submission" date="2017-05" db="EMBL/GenBank/DDBJ databases">
        <authorList>
            <person name="Varghese N."/>
            <person name="Submissions S."/>
        </authorList>
    </citation>
    <scope>NUCLEOTIDE SEQUENCE [LARGE SCALE GENOMIC DNA]</scope>
    <source>
        <strain evidence="2 3">DSM 27040</strain>
    </source>
</reference>
<dbReference type="OrthoDB" id="903144at2"/>
<dbReference type="EMBL" id="FXTB01000024">
    <property type="protein sequence ID" value="SMO94665.1"/>
    <property type="molecule type" value="Genomic_DNA"/>
</dbReference>
<dbReference type="Gene3D" id="1.25.40.10">
    <property type="entry name" value="Tetratricopeptide repeat domain"/>
    <property type="match status" value="1"/>
</dbReference>
<evidence type="ECO:0000313" key="2">
    <source>
        <dbReference type="EMBL" id="SMO94665.1"/>
    </source>
</evidence>
<dbReference type="AlphaFoldDB" id="A0A521FF02"/>
<organism evidence="2 3">
    <name type="scientific">Saccharicrinis carchari</name>
    <dbReference type="NCBI Taxonomy" id="1168039"/>
    <lineage>
        <taxon>Bacteria</taxon>
        <taxon>Pseudomonadati</taxon>
        <taxon>Bacteroidota</taxon>
        <taxon>Bacteroidia</taxon>
        <taxon>Marinilabiliales</taxon>
        <taxon>Marinilabiliaceae</taxon>
        <taxon>Saccharicrinis</taxon>
    </lineage>
</organism>
<keyword evidence="1" id="KW-0732">Signal</keyword>
<proteinExistence type="predicted"/>
<dbReference type="SUPFAM" id="SSF48452">
    <property type="entry name" value="TPR-like"/>
    <property type="match status" value="1"/>
</dbReference>
<sequence>MRSLLLLVIFGLIANSVFAQVELELFPKNIKIDNYKHCLCKFDTVNIKAEIIKEDFGENGKLSYDYSRFKFVDLNSDNKCEVIHYFSSGVRGWPHDFITIYSINEKSSIHKIFDQGSFLVSFAESDGNFVQITNTYFKGHKTNPIYYIETWKIIGDKYRKYYSPELTKGEFKEKGLKAYRSKKYEEAFICFSNVLHFPHNTSNAYLNSLNDLAITLIKLRRYEEVESLYKNTIEKSSDMKSLASANFNIGLAKEKEGKKAAAISYFKKSLKQHWTKAAEEKVKFTSANNVQK</sequence>
<evidence type="ECO:0000313" key="3">
    <source>
        <dbReference type="Proteomes" id="UP000319040"/>
    </source>
</evidence>
<keyword evidence="3" id="KW-1185">Reference proteome</keyword>
<name>A0A521FF02_SACCC</name>
<gene>
    <name evidence="2" type="ORF">SAMN06265379_1243</name>
</gene>
<dbReference type="InterPro" id="IPR011990">
    <property type="entry name" value="TPR-like_helical_dom_sf"/>
</dbReference>